<dbReference type="Proteomes" id="UP000054988">
    <property type="component" value="Unassembled WGS sequence"/>
</dbReference>
<proteinExistence type="predicted"/>
<sequence length="416" mass="46037">MEERKKPGETLRWSTLPGVLQTRSGTAVSLRTLANLKVNQLDQLFRTMLDLKWTALILHSIPFLQRYFSLDQKNPTDCLNYNSFDDLISCFDTFTVTKAYYTPETYAKAQPTNAELDAWKEITHLLLDVGRDGDCTSIVVPEVLADSYTVSPFDHYCVLHEIQANEDGVYAKGWGLMVVPSNLSSTALPSVHISSPHPLFDYTSQQSAAVFAGTGAKSLLISGRIRSALFNQTDCIHPSSNTTIYYKTDPAHDVNEPFVVALKEIYHWQHAQAGGCPPETCAFIQMHGKATTTCPRDQVFLSSGLSRSASSVEWYTSPSHEHLPIRRLQRNLRTAFPTWNISLPSDSECSLTATTNVFGRYVNGIAEGEVCVKGATAKSATGEFVHVEQAPVATSEESYEAWVEAVREAFGGYAVM</sequence>
<comment type="caution">
    <text evidence="1">The sequence shown here is derived from an EMBL/GenBank/DDBJ whole genome shotgun (WGS) entry which is preliminary data.</text>
</comment>
<name>A0A0W0F4Z5_MONRR</name>
<reference evidence="1 2" key="1">
    <citation type="submission" date="2015-12" db="EMBL/GenBank/DDBJ databases">
        <title>Draft genome sequence of Moniliophthora roreri, the causal agent of frosty pod rot of cacao.</title>
        <authorList>
            <person name="Aime M.C."/>
            <person name="Diaz-Valderrama J.R."/>
            <person name="Kijpornyongpan T."/>
            <person name="Phillips-Mora W."/>
        </authorList>
    </citation>
    <scope>NUCLEOTIDE SEQUENCE [LARGE SCALE GENOMIC DNA]</scope>
    <source>
        <strain evidence="1 2">MCA 2952</strain>
    </source>
</reference>
<dbReference type="AlphaFoldDB" id="A0A0W0F4Z5"/>
<organism evidence="1 2">
    <name type="scientific">Moniliophthora roreri</name>
    <name type="common">Frosty pod rot fungus</name>
    <name type="synonym">Monilia roreri</name>
    <dbReference type="NCBI Taxonomy" id="221103"/>
    <lineage>
        <taxon>Eukaryota</taxon>
        <taxon>Fungi</taxon>
        <taxon>Dikarya</taxon>
        <taxon>Basidiomycota</taxon>
        <taxon>Agaricomycotina</taxon>
        <taxon>Agaricomycetes</taxon>
        <taxon>Agaricomycetidae</taxon>
        <taxon>Agaricales</taxon>
        <taxon>Marasmiineae</taxon>
        <taxon>Marasmiaceae</taxon>
        <taxon>Moniliophthora</taxon>
    </lineage>
</organism>
<evidence type="ECO:0000313" key="1">
    <source>
        <dbReference type="EMBL" id="KTB31397.1"/>
    </source>
</evidence>
<protein>
    <submittedName>
        <fullName evidence="1">Uncharacterized protein</fullName>
    </submittedName>
</protein>
<gene>
    <name evidence="1" type="ORF">WG66_16025</name>
</gene>
<dbReference type="EMBL" id="LATX01002328">
    <property type="protein sequence ID" value="KTB31397.1"/>
    <property type="molecule type" value="Genomic_DNA"/>
</dbReference>
<evidence type="ECO:0000313" key="2">
    <source>
        <dbReference type="Proteomes" id="UP000054988"/>
    </source>
</evidence>
<dbReference type="eggNOG" id="ENOG502T0AE">
    <property type="taxonomic scope" value="Eukaryota"/>
</dbReference>
<accession>A0A0W0F4Z5</accession>